<dbReference type="PANTHER" id="PTHR43037:SF1">
    <property type="entry name" value="BLL1128 PROTEIN"/>
    <property type="match status" value="1"/>
</dbReference>
<organism evidence="4 5">
    <name type="scientific">Salipiger aestuarii</name>
    <dbReference type="NCBI Taxonomy" id="568098"/>
    <lineage>
        <taxon>Bacteria</taxon>
        <taxon>Pseudomonadati</taxon>
        <taxon>Pseudomonadota</taxon>
        <taxon>Alphaproteobacteria</taxon>
        <taxon>Rhodobacterales</taxon>
        <taxon>Roseobacteraceae</taxon>
        <taxon>Salipiger</taxon>
    </lineage>
</organism>
<reference evidence="4 5" key="1">
    <citation type="submission" date="2018-06" db="EMBL/GenBank/DDBJ databases">
        <title>Genomic Encyclopedia of Archaeal and Bacterial Type Strains, Phase II (KMG-II): from individual species to whole genera.</title>
        <authorList>
            <person name="Goeker M."/>
        </authorList>
    </citation>
    <scope>NUCLEOTIDE SEQUENCE [LARGE SCALE GENOMIC DNA]</scope>
    <source>
        <strain evidence="4 5">DSM 22011</strain>
    </source>
</reference>
<feature type="chain" id="PRO_5016446269" evidence="3">
    <location>
        <begin position="23"/>
        <end position="340"/>
    </location>
</feature>
<name>A0A327XPE6_9RHOB</name>
<dbReference type="SUPFAM" id="SSF53474">
    <property type="entry name" value="alpha/beta-Hydrolases"/>
    <property type="match status" value="2"/>
</dbReference>
<sequence>MHFPVKSMLFASIMALPAPVFALEEIVDFGPNPGGLRMFLQRPSQPVDDMPLVVALHGCTMDAASFDNETGLAALGEAVPFVLLLAQQIPENQSNGCFRWYDKSHNRPGLGESASLLQMIDHALDTDEIDPERVHIMGLSAGGAMTSVMLANYPSRFAGGAIIAGLPFDCNRPRAAFDGWWSVLRASRRFLDGADAAYACGVKSGLAPVDRSPKTWAGYVTDVLETPPAVWPRLSIWQGGADDTVHPHNLDELTDQWTGLQPDLVDIPETDDTVDGATRRVWRLTSGDARLETWQIETLDHAVPVNQNATPPCGIGSADHMAEGTICAAQKILQFWGLAP</sequence>
<protein>
    <submittedName>
        <fullName evidence="4">Poly(Hydroxyalkanoate) depolymerase family esterase</fullName>
    </submittedName>
</protein>
<dbReference type="NCBIfam" id="TIGR01840">
    <property type="entry name" value="esterase_phb"/>
    <property type="match status" value="1"/>
</dbReference>
<accession>A0A327XPE6</accession>
<dbReference type="GO" id="GO:0005576">
    <property type="term" value="C:extracellular region"/>
    <property type="evidence" value="ECO:0007669"/>
    <property type="project" value="InterPro"/>
</dbReference>
<dbReference type="Pfam" id="PF10503">
    <property type="entry name" value="Esterase_PHB"/>
    <property type="match status" value="1"/>
</dbReference>
<comment type="caution">
    <text evidence="4">The sequence shown here is derived from an EMBL/GenBank/DDBJ whole genome shotgun (WGS) entry which is preliminary data.</text>
</comment>
<dbReference type="PANTHER" id="PTHR43037">
    <property type="entry name" value="UNNAMED PRODUCT-RELATED"/>
    <property type="match status" value="1"/>
</dbReference>
<dbReference type="RefSeq" id="WP_009502945.1">
    <property type="nucleotide sequence ID" value="NZ_LIQE01000061.1"/>
</dbReference>
<dbReference type="EMBL" id="QLMG01000055">
    <property type="protein sequence ID" value="RAK10464.1"/>
    <property type="molecule type" value="Genomic_DNA"/>
</dbReference>
<dbReference type="Proteomes" id="UP000249165">
    <property type="component" value="Unassembled WGS sequence"/>
</dbReference>
<keyword evidence="5" id="KW-1185">Reference proteome</keyword>
<evidence type="ECO:0000313" key="4">
    <source>
        <dbReference type="EMBL" id="RAK10464.1"/>
    </source>
</evidence>
<proteinExistence type="predicted"/>
<evidence type="ECO:0000256" key="2">
    <source>
        <dbReference type="ARBA" id="ARBA00022801"/>
    </source>
</evidence>
<keyword evidence="1 3" id="KW-0732">Signal</keyword>
<dbReference type="GO" id="GO:0016787">
    <property type="term" value="F:hydrolase activity"/>
    <property type="evidence" value="ECO:0007669"/>
    <property type="project" value="UniProtKB-KW"/>
</dbReference>
<dbReference type="InterPro" id="IPR050955">
    <property type="entry name" value="Plant_Biomass_Hydrol_Est"/>
</dbReference>
<dbReference type="OrthoDB" id="9767239at2"/>
<gene>
    <name evidence="4" type="ORF">ATI53_10555</name>
</gene>
<dbReference type="AlphaFoldDB" id="A0A327XPE6"/>
<evidence type="ECO:0000313" key="5">
    <source>
        <dbReference type="Proteomes" id="UP000249165"/>
    </source>
</evidence>
<dbReference type="Gene3D" id="3.40.50.1820">
    <property type="entry name" value="alpha/beta hydrolase"/>
    <property type="match status" value="1"/>
</dbReference>
<keyword evidence="2" id="KW-0378">Hydrolase</keyword>
<feature type="signal peptide" evidence="3">
    <location>
        <begin position="1"/>
        <end position="22"/>
    </location>
</feature>
<dbReference type="InterPro" id="IPR010126">
    <property type="entry name" value="Esterase_phb"/>
</dbReference>
<dbReference type="InterPro" id="IPR029058">
    <property type="entry name" value="AB_hydrolase_fold"/>
</dbReference>
<evidence type="ECO:0000256" key="3">
    <source>
        <dbReference type="SAM" id="SignalP"/>
    </source>
</evidence>
<evidence type="ECO:0000256" key="1">
    <source>
        <dbReference type="ARBA" id="ARBA00022729"/>
    </source>
</evidence>